<dbReference type="InterPro" id="IPR014262">
    <property type="entry name" value="HAF_rpt"/>
</dbReference>
<evidence type="ECO:0000313" key="1">
    <source>
        <dbReference type="EMBL" id="KAA5610425.1"/>
    </source>
</evidence>
<dbReference type="OrthoDB" id="7287964at2"/>
<evidence type="ECO:0000313" key="2">
    <source>
        <dbReference type="Proteomes" id="UP000325255"/>
    </source>
</evidence>
<name>A0A5M6ISH3_9PROT</name>
<keyword evidence="2" id="KW-1185">Reference proteome</keyword>
<reference evidence="1 2" key="1">
    <citation type="submission" date="2019-09" db="EMBL/GenBank/DDBJ databases">
        <title>Genome sequence of Rhodovastum atsumiense, a diverse member of the Acetobacteraceae family of non-sulfur purple photosynthetic bacteria.</title>
        <authorList>
            <person name="Meyer T."/>
            <person name="Kyndt J."/>
        </authorList>
    </citation>
    <scope>NUCLEOTIDE SEQUENCE [LARGE SCALE GENOMIC DNA]</scope>
    <source>
        <strain evidence="1 2">DSM 21279</strain>
    </source>
</reference>
<dbReference type="Proteomes" id="UP000325255">
    <property type="component" value="Unassembled WGS sequence"/>
</dbReference>
<dbReference type="NCBIfam" id="TIGR02913">
    <property type="entry name" value="HAF_rpt"/>
    <property type="match status" value="2"/>
</dbReference>
<gene>
    <name evidence="1" type="ORF">F1189_19375</name>
</gene>
<dbReference type="AlphaFoldDB" id="A0A5M6ISH3"/>
<comment type="caution">
    <text evidence="1">The sequence shown here is derived from an EMBL/GenBank/DDBJ whole genome shotgun (WGS) entry which is preliminary data.</text>
</comment>
<dbReference type="RefSeq" id="WP_150042555.1">
    <property type="nucleotide sequence ID" value="NZ_OW485601.1"/>
</dbReference>
<proteinExistence type="predicted"/>
<dbReference type="EMBL" id="VWPK01000033">
    <property type="protein sequence ID" value="KAA5610425.1"/>
    <property type="molecule type" value="Genomic_DNA"/>
</dbReference>
<organism evidence="1 2">
    <name type="scientific">Rhodovastum atsumiense</name>
    <dbReference type="NCBI Taxonomy" id="504468"/>
    <lineage>
        <taxon>Bacteria</taxon>
        <taxon>Pseudomonadati</taxon>
        <taxon>Pseudomonadota</taxon>
        <taxon>Alphaproteobacteria</taxon>
        <taxon>Acetobacterales</taxon>
        <taxon>Acetobacteraceae</taxon>
        <taxon>Rhodovastum</taxon>
    </lineage>
</organism>
<protein>
    <recommendedName>
        <fullName evidence="3">HAF repeat-containing protein</fullName>
    </recommendedName>
</protein>
<accession>A0A5M6ISH3</accession>
<sequence length="278" mass="28114">MTYVFSPVDVPGAVASWGYGLNGQAQVVGGYRDAAGHGHGFLLADGRITTLDVPGAGSTTASGINASGQIVGSYQDAAGVGHGFLYENGRFTRIDAPGATDTYLDDINDSGEIVGAAAIPAGHSIRQEVFRAAGGRFTTVSLPGFVDRPSTAPGGTYMFAAGINNHGEIGVNVKMAPGASSFNMAFIVAGDGSATSLAPPADAFRPLSITALDDQRDVVGSYGLTPPHAFVERQGVITDITTASGARPGVNDINNAGWIVGSATGSDGQNHAFLASPA</sequence>
<evidence type="ECO:0008006" key="3">
    <source>
        <dbReference type="Google" id="ProtNLM"/>
    </source>
</evidence>